<dbReference type="AlphaFoldDB" id="A0A0F4YU92"/>
<reference evidence="2 3" key="1">
    <citation type="submission" date="2015-04" db="EMBL/GenBank/DDBJ databases">
        <authorList>
            <person name="Heijne W.H."/>
            <person name="Fedorova N.D."/>
            <person name="Nierman W.C."/>
            <person name="Vollebregt A.W."/>
            <person name="Zhao Z."/>
            <person name="Wu L."/>
            <person name="Kumar M."/>
            <person name="Stam H."/>
            <person name="van den Berg M.A."/>
            <person name="Pel H.J."/>
        </authorList>
    </citation>
    <scope>NUCLEOTIDE SEQUENCE [LARGE SCALE GENOMIC DNA]</scope>
    <source>
        <strain evidence="2 3">CBS 393.64</strain>
    </source>
</reference>
<protein>
    <submittedName>
        <fullName evidence="2">Uncharacterized protein</fullName>
    </submittedName>
</protein>
<comment type="caution">
    <text evidence="2">The sequence shown here is derived from an EMBL/GenBank/DDBJ whole genome shotgun (WGS) entry which is preliminary data.</text>
</comment>
<keyword evidence="3" id="KW-1185">Reference proteome</keyword>
<feature type="region of interest" description="Disordered" evidence="1">
    <location>
        <begin position="222"/>
        <end position="249"/>
    </location>
</feature>
<proteinExistence type="predicted"/>
<dbReference type="STRING" id="1408163.A0A0F4YU92"/>
<evidence type="ECO:0000256" key="1">
    <source>
        <dbReference type="SAM" id="MobiDB-lite"/>
    </source>
</evidence>
<evidence type="ECO:0000313" key="2">
    <source>
        <dbReference type="EMBL" id="KKA21426.1"/>
    </source>
</evidence>
<accession>A0A0F4YU92</accession>
<sequence length="255" mass="28465">MALALRSLSRLTLIKEMASQASSASAFVDDIEREVTPRDLDAYIDALRRRVSESEGFAQQYWQLVLDHYLAVQASMPRIDEGEPKGLDKQVYQRIKTLKDIREQLSADDPQIANVIAILEAYRTKKLHIENGKVSCWSGGKQVTELEDLNWDTIASVASEHSAATQGDFWVEDLATTPNFLFWGKDFFLLCLFPVDVFGESSTLKIQWKTYLSQSPSLTEARTGSAIPRQGSSQTGQNPHQDSGRSCDITSIACV</sequence>
<dbReference type="OrthoDB" id="4329446at2759"/>
<gene>
    <name evidence="2" type="ORF">T310_4547</name>
</gene>
<feature type="compositionally biased region" description="Polar residues" evidence="1">
    <location>
        <begin position="230"/>
        <end position="241"/>
    </location>
</feature>
<evidence type="ECO:0000313" key="3">
    <source>
        <dbReference type="Proteomes" id="UP000053958"/>
    </source>
</evidence>
<name>A0A0F4YU92_RASE3</name>
<dbReference type="Proteomes" id="UP000053958">
    <property type="component" value="Unassembled WGS sequence"/>
</dbReference>
<dbReference type="EMBL" id="LASV01000185">
    <property type="protein sequence ID" value="KKA21426.1"/>
    <property type="molecule type" value="Genomic_DNA"/>
</dbReference>
<organism evidence="2 3">
    <name type="scientific">Rasamsonia emersonii (strain ATCC 16479 / CBS 393.64 / IMI 116815)</name>
    <dbReference type="NCBI Taxonomy" id="1408163"/>
    <lineage>
        <taxon>Eukaryota</taxon>
        <taxon>Fungi</taxon>
        <taxon>Dikarya</taxon>
        <taxon>Ascomycota</taxon>
        <taxon>Pezizomycotina</taxon>
        <taxon>Eurotiomycetes</taxon>
        <taxon>Eurotiomycetidae</taxon>
        <taxon>Eurotiales</taxon>
        <taxon>Trichocomaceae</taxon>
        <taxon>Rasamsonia</taxon>
    </lineage>
</organism>
<dbReference type="GeneID" id="25316895"/>
<dbReference type="RefSeq" id="XP_013328038.1">
    <property type="nucleotide sequence ID" value="XM_013472584.1"/>
</dbReference>